<dbReference type="AlphaFoldDB" id="A0A418YDJ7"/>
<evidence type="ECO:0000313" key="5">
    <source>
        <dbReference type="Proteomes" id="UP000283255"/>
    </source>
</evidence>
<dbReference type="PANTHER" id="PTHR30055">
    <property type="entry name" value="HTH-TYPE TRANSCRIPTIONAL REGULATOR RUTR"/>
    <property type="match status" value="1"/>
</dbReference>
<dbReference type="OrthoDB" id="116240at2"/>
<dbReference type="SUPFAM" id="SSF46689">
    <property type="entry name" value="Homeodomain-like"/>
    <property type="match status" value="1"/>
</dbReference>
<dbReference type="PANTHER" id="PTHR30055:SF222">
    <property type="entry name" value="REGULATORY PROTEIN"/>
    <property type="match status" value="1"/>
</dbReference>
<dbReference type="InterPro" id="IPR009057">
    <property type="entry name" value="Homeodomain-like_sf"/>
</dbReference>
<evidence type="ECO:0000259" key="3">
    <source>
        <dbReference type="PROSITE" id="PS50977"/>
    </source>
</evidence>
<keyword evidence="1 2" id="KW-0238">DNA-binding</keyword>
<accession>A0A418YDJ7</accession>
<protein>
    <submittedName>
        <fullName evidence="4">TetR/AcrR family transcriptional regulator</fullName>
    </submittedName>
</protein>
<gene>
    <name evidence="4" type="ORF">D1Z90_12985</name>
</gene>
<sequence length="211" mass="23608">MSSKKQRILDAALQLFAERGIESTATAQIAATAGVAKGTLFHHFENKAALVDELFVHLKQSLRLALFGENENHAGCVSTEPALSDSYLQLKSVWLSGMHWAMANPVAMAFFCQVHFHPASHHRNMSIAETFAPLEERIILARHAGVVAALDLIIIRDFCHHHFLHCAHFVIDAKHAQCISQLDYINTSFDMLWRAIGGQTPPFSDSKKRRR</sequence>
<dbReference type="Pfam" id="PF00440">
    <property type="entry name" value="TetR_N"/>
    <property type="match status" value="1"/>
</dbReference>
<evidence type="ECO:0000256" key="2">
    <source>
        <dbReference type="PROSITE-ProRule" id="PRU00335"/>
    </source>
</evidence>
<dbReference type="PRINTS" id="PR00455">
    <property type="entry name" value="HTHTETR"/>
</dbReference>
<name>A0A418YDJ7_9GAMM</name>
<dbReference type="GO" id="GO:0003677">
    <property type="term" value="F:DNA binding"/>
    <property type="evidence" value="ECO:0007669"/>
    <property type="project" value="UniProtKB-UniRule"/>
</dbReference>
<dbReference type="InterPro" id="IPR001647">
    <property type="entry name" value="HTH_TetR"/>
</dbReference>
<dbReference type="EMBL" id="QZCH01000016">
    <property type="protein sequence ID" value="RJG42571.1"/>
    <property type="molecule type" value="Genomic_DNA"/>
</dbReference>
<dbReference type="Gene3D" id="1.10.357.10">
    <property type="entry name" value="Tetracycline Repressor, domain 2"/>
    <property type="match status" value="1"/>
</dbReference>
<feature type="DNA-binding region" description="H-T-H motif" evidence="2">
    <location>
        <begin position="25"/>
        <end position="44"/>
    </location>
</feature>
<keyword evidence="5" id="KW-1185">Reference proteome</keyword>
<comment type="caution">
    <text evidence="4">The sequence shown here is derived from an EMBL/GenBank/DDBJ whole genome shotgun (WGS) entry which is preliminary data.</text>
</comment>
<proteinExistence type="predicted"/>
<organism evidence="4 5">
    <name type="scientific">Motilimonas pumila</name>
    <dbReference type="NCBI Taxonomy" id="2303987"/>
    <lineage>
        <taxon>Bacteria</taxon>
        <taxon>Pseudomonadati</taxon>
        <taxon>Pseudomonadota</taxon>
        <taxon>Gammaproteobacteria</taxon>
        <taxon>Alteromonadales</taxon>
        <taxon>Alteromonadales genera incertae sedis</taxon>
        <taxon>Motilimonas</taxon>
    </lineage>
</organism>
<reference evidence="4 5" key="2">
    <citation type="submission" date="2019-01" db="EMBL/GenBank/DDBJ databases">
        <title>Motilimonas pumilus sp. nov., isolated from the gut of sea cucumber (Apostichopus japonicus).</title>
        <authorList>
            <person name="Wang F.-Q."/>
            <person name="Ren L.-H."/>
            <person name="Lin Y.-W."/>
            <person name="Sun G.-H."/>
            <person name="Du Z.-J."/>
            <person name="Zhao J.-X."/>
            <person name="Liu X.-J."/>
            <person name="Liu L.-J."/>
        </authorList>
    </citation>
    <scope>NUCLEOTIDE SEQUENCE [LARGE SCALE GENOMIC DNA]</scope>
    <source>
        <strain evidence="4 5">PLHSC7-2</strain>
    </source>
</reference>
<dbReference type="Proteomes" id="UP000283255">
    <property type="component" value="Unassembled WGS sequence"/>
</dbReference>
<reference evidence="4 5" key="1">
    <citation type="submission" date="2018-09" db="EMBL/GenBank/DDBJ databases">
        <authorList>
            <person name="Wang F."/>
        </authorList>
    </citation>
    <scope>NUCLEOTIDE SEQUENCE [LARGE SCALE GENOMIC DNA]</scope>
    <source>
        <strain evidence="4 5">PLHSC7-2</strain>
    </source>
</reference>
<feature type="domain" description="HTH tetR-type" evidence="3">
    <location>
        <begin position="2"/>
        <end position="62"/>
    </location>
</feature>
<dbReference type="RefSeq" id="WP_119911197.1">
    <property type="nucleotide sequence ID" value="NZ_QZCH01000016.1"/>
</dbReference>
<evidence type="ECO:0000256" key="1">
    <source>
        <dbReference type="ARBA" id="ARBA00023125"/>
    </source>
</evidence>
<evidence type="ECO:0000313" key="4">
    <source>
        <dbReference type="EMBL" id="RJG42571.1"/>
    </source>
</evidence>
<dbReference type="InterPro" id="IPR050109">
    <property type="entry name" value="HTH-type_TetR-like_transc_reg"/>
</dbReference>
<dbReference type="PROSITE" id="PS50977">
    <property type="entry name" value="HTH_TETR_2"/>
    <property type="match status" value="1"/>
</dbReference>